<dbReference type="STRING" id="92947.BVG79_00506"/>
<feature type="compositionally biased region" description="Polar residues" evidence="1">
    <location>
        <begin position="1"/>
        <end position="27"/>
    </location>
</feature>
<proteinExistence type="predicted"/>
<name>A0A1W6NX83_9RHOB</name>
<evidence type="ECO:0000313" key="2">
    <source>
        <dbReference type="EMBL" id="ARO13858.1"/>
    </source>
</evidence>
<evidence type="ECO:0000313" key="3">
    <source>
        <dbReference type="Proteomes" id="UP000242447"/>
    </source>
</evidence>
<protein>
    <submittedName>
        <fullName evidence="2">Uncharacterized protein</fullName>
    </submittedName>
</protein>
<sequence length="37" mass="3699">MNSARQSNAGQHLASTPATNQRGSAQSGGAPRTALGF</sequence>
<feature type="region of interest" description="Disordered" evidence="1">
    <location>
        <begin position="1"/>
        <end position="37"/>
    </location>
</feature>
<gene>
    <name evidence="2" type="ORF">BVG79_00506</name>
</gene>
<keyword evidence="3" id="KW-1185">Reference proteome</keyword>
<organism evidence="2 3">
    <name type="scientific">Ketogulonicigenium robustum</name>
    <dbReference type="NCBI Taxonomy" id="92947"/>
    <lineage>
        <taxon>Bacteria</taxon>
        <taxon>Pseudomonadati</taxon>
        <taxon>Pseudomonadota</taxon>
        <taxon>Alphaproteobacteria</taxon>
        <taxon>Rhodobacterales</taxon>
        <taxon>Roseobacteraceae</taxon>
        <taxon>Ketogulonicigenium</taxon>
    </lineage>
</organism>
<dbReference type="Proteomes" id="UP000242447">
    <property type="component" value="Chromosome"/>
</dbReference>
<dbReference type="EMBL" id="CP019937">
    <property type="protein sequence ID" value="ARO13858.1"/>
    <property type="molecule type" value="Genomic_DNA"/>
</dbReference>
<reference evidence="2 3" key="1">
    <citation type="submission" date="2017-02" db="EMBL/GenBank/DDBJ databases">
        <title>Ketogulonicigenium robustum SPU B003 Genome sequencing and assembly.</title>
        <authorList>
            <person name="Li Y."/>
            <person name="Liu L."/>
            <person name="Wang C."/>
            <person name="Zhang M."/>
            <person name="Zhang T."/>
            <person name="Zhang Y."/>
        </authorList>
    </citation>
    <scope>NUCLEOTIDE SEQUENCE [LARGE SCALE GENOMIC DNA]</scope>
    <source>
        <strain evidence="2 3">SPU_B003</strain>
    </source>
</reference>
<dbReference type="KEGG" id="kro:BVG79_00506"/>
<accession>A0A1W6NX83</accession>
<dbReference type="AlphaFoldDB" id="A0A1W6NX83"/>
<evidence type="ECO:0000256" key="1">
    <source>
        <dbReference type="SAM" id="MobiDB-lite"/>
    </source>
</evidence>